<proteinExistence type="inferred from homology"/>
<name>A0ABV9F0V7_9SPHN</name>
<gene>
    <name evidence="2" type="ORF">ACFO3E_11070</name>
</gene>
<organism evidence="2 3">
    <name type="scientific">Sphingobium tyrosinilyticum</name>
    <dbReference type="NCBI Taxonomy" id="2715436"/>
    <lineage>
        <taxon>Bacteria</taxon>
        <taxon>Pseudomonadati</taxon>
        <taxon>Pseudomonadota</taxon>
        <taxon>Alphaproteobacteria</taxon>
        <taxon>Sphingomonadales</taxon>
        <taxon>Sphingomonadaceae</taxon>
        <taxon>Sphingobium</taxon>
    </lineage>
</organism>
<sequence>MSEDAPFLVDRADGVLTLSFNRPALGNAIPQEAVAPLVELFTSINGDLSVRVLLIRGEGAHFSAGGDVRSFARALEQSVEARRADFTSRLDAVRRMVEAYLSIEIPVVAACQGAVAGAGLMFALGADYVIADESVNFLFSHQRVGLPPDGGVSLLLPRIVGHRRAGELILTAARVDAAEAYRIGLATKIVTPDTLLTEARAQAKRFGLAPAGAVRQAKALIASSGSQAAAAQLEAERDAIVEAVGTADFEEGVRAFMEKRPASFPSASDR</sequence>
<keyword evidence="3" id="KW-1185">Reference proteome</keyword>
<dbReference type="EMBL" id="JBHSFZ010000024">
    <property type="protein sequence ID" value="MFC4594724.1"/>
    <property type="molecule type" value="Genomic_DNA"/>
</dbReference>
<dbReference type="Gene3D" id="3.90.226.10">
    <property type="entry name" value="2-enoyl-CoA Hydratase, Chain A, domain 1"/>
    <property type="match status" value="1"/>
</dbReference>
<evidence type="ECO:0000313" key="3">
    <source>
        <dbReference type="Proteomes" id="UP001595957"/>
    </source>
</evidence>
<dbReference type="Pfam" id="PF00378">
    <property type="entry name" value="ECH_1"/>
    <property type="match status" value="1"/>
</dbReference>
<dbReference type="CDD" id="cd06558">
    <property type="entry name" value="crotonase-like"/>
    <property type="match status" value="1"/>
</dbReference>
<dbReference type="PANTHER" id="PTHR43459:SF1">
    <property type="entry name" value="EG:BACN32G11.4 PROTEIN"/>
    <property type="match status" value="1"/>
</dbReference>
<accession>A0ABV9F0V7</accession>
<dbReference type="Gene3D" id="1.10.12.10">
    <property type="entry name" value="Lyase 2-enoyl-coa Hydratase, Chain A, domain 2"/>
    <property type="match status" value="1"/>
</dbReference>
<reference evidence="3" key="1">
    <citation type="journal article" date="2019" name="Int. J. Syst. Evol. Microbiol.">
        <title>The Global Catalogue of Microorganisms (GCM) 10K type strain sequencing project: providing services to taxonomists for standard genome sequencing and annotation.</title>
        <authorList>
            <consortium name="The Broad Institute Genomics Platform"/>
            <consortium name="The Broad Institute Genome Sequencing Center for Infectious Disease"/>
            <person name="Wu L."/>
            <person name="Ma J."/>
        </authorList>
    </citation>
    <scope>NUCLEOTIDE SEQUENCE [LARGE SCALE GENOMIC DNA]</scope>
    <source>
        <strain evidence="3">NBRC 103632</strain>
    </source>
</reference>
<dbReference type="PANTHER" id="PTHR43459">
    <property type="entry name" value="ENOYL-COA HYDRATASE"/>
    <property type="match status" value="1"/>
</dbReference>
<comment type="caution">
    <text evidence="2">The sequence shown here is derived from an EMBL/GenBank/DDBJ whole genome shotgun (WGS) entry which is preliminary data.</text>
</comment>
<evidence type="ECO:0000256" key="1">
    <source>
        <dbReference type="ARBA" id="ARBA00005254"/>
    </source>
</evidence>
<dbReference type="RefSeq" id="WP_380804740.1">
    <property type="nucleotide sequence ID" value="NZ_JBHSFZ010000024.1"/>
</dbReference>
<evidence type="ECO:0000313" key="2">
    <source>
        <dbReference type="EMBL" id="MFC4594724.1"/>
    </source>
</evidence>
<comment type="similarity">
    <text evidence="1">Belongs to the enoyl-CoA hydratase/isomerase family.</text>
</comment>
<dbReference type="SUPFAM" id="SSF52096">
    <property type="entry name" value="ClpP/crotonase"/>
    <property type="match status" value="1"/>
</dbReference>
<dbReference type="InterPro" id="IPR014748">
    <property type="entry name" value="Enoyl-CoA_hydra_C"/>
</dbReference>
<dbReference type="InterPro" id="IPR001753">
    <property type="entry name" value="Enoyl-CoA_hydra/iso"/>
</dbReference>
<dbReference type="InterPro" id="IPR029045">
    <property type="entry name" value="ClpP/crotonase-like_dom_sf"/>
</dbReference>
<dbReference type="Proteomes" id="UP001595957">
    <property type="component" value="Unassembled WGS sequence"/>
</dbReference>
<protein>
    <submittedName>
        <fullName evidence="2">Enoyl-CoA hydratase/isomerase family protein</fullName>
    </submittedName>
</protein>